<evidence type="ECO:0000313" key="1">
    <source>
        <dbReference type="EMBL" id="OBT94778.2"/>
    </source>
</evidence>
<sequence length="206" mass="22731">MDRKIANIRRLCVPTFVDSAVFPVSLLMNHRPGVAVGVVGGEAHCVNLASGQGGAVALRLIHSSSQEHNFLICRMASSTPSPTQLIHAYRHLYKALLHAVRYSKPSRYVVRDELRSAFRKSDPRAYDGGKIARTLEFIEGAGREKGIENQILKNMCQTEHMRKYIATTATHRSKGLAGAAKAKSFEHYNSTIAMLNDSMGMCLPVH</sequence>
<keyword evidence="2" id="KW-1185">Reference proteome</keyword>
<dbReference type="Proteomes" id="UP000091956">
    <property type="component" value="Unassembled WGS sequence"/>
</dbReference>
<reference evidence="2" key="2">
    <citation type="journal article" date="2018" name="Nat. Commun.">
        <title>Extreme sensitivity to ultraviolet light in the fungal pathogen causing white-nose syndrome of bats.</title>
        <authorList>
            <person name="Palmer J.M."/>
            <person name="Drees K.P."/>
            <person name="Foster J.T."/>
            <person name="Lindner D.L."/>
        </authorList>
    </citation>
    <scope>NUCLEOTIDE SEQUENCE [LARGE SCALE GENOMIC DNA]</scope>
    <source>
        <strain evidence="2">UAMH 10579</strain>
    </source>
</reference>
<dbReference type="EMBL" id="KV460240">
    <property type="protein sequence ID" value="OBT94778.2"/>
    <property type="molecule type" value="Genomic_DNA"/>
</dbReference>
<dbReference type="RefSeq" id="XP_018128511.2">
    <property type="nucleotide sequence ID" value="XM_018275816.2"/>
</dbReference>
<name>A0A1B8GG18_9PEZI</name>
<organism evidence="1 2">
    <name type="scientific">Pseudogymnoascus verrucosus</name>
    <dbReference type="NCBI Taxonomy" id="342668"/>
    <lineage>
        <taxon>Eukaryota</taxon>
        <taxon>Fungi</taxon>
        <taxon>Dikarya</taxon>
        <taxon>Ascomycota</taxon>
        <taxon>Pezizomycotina</taxon>
        <taxon>Leotiomycetes</taxon>
        <taxon>Thelebolales</taxon>
        <taxon>Thelebolaceae</taxon>
        <taxon>Pseudogymnoascus</taxon>
    </lineage>
</organism>
<dbReference type="STRING" id="342668.A0A1B8GG18"/>
<protein>
    <submittedName>
        <fullName evidence="1">Uncharacterized protein</fullName>
    </submittedName>
</protein>
<dbReference type="AlphaFoldDB" id="A0A1B8GG18"/>
<reference evidence="1 2" key="1">
    <citation type="submission" date="2016-03" db="EMBL/GenBank/DDBJ databases">
        <title>Comparative genomics of Pseudogymnoascus destructans, the fungus causing white-nose syndrome of bats.</title>
        <authorList>
            <person name="Palmer J.M."/>
            <person name="Drees K.P."/>
            <person name="Foster J.T."/>
            <person name="Lindner D.L."/>
        </authorList>
    </citation>
    <scope>NUCLEOTIDE SEQUENCE [LARGE SCALE GENOMIC DNA]</scope>
    <source>
        <strain evidence="1 2">UAMH 10579</strain>
    </source>
</reference>
<evidence type="ECO:0000313" key="2">
    <source>
        <dbReference type="Proteomes" id="UP000091956"/>
    </source>
</evidence>
<accession>A0A1B8GG18</accession>
<gene>
    <name evidence="1" type="ORF">VE01_06368</name>
</gene>
<proteinExistence type="predicted"/>
<dbReference type="GeneID" id="28839754"/>